<proteinExistence type="inferred from homology"/>
<evidence type="ECO:0000259" key="4">
    <source>
        <dbReference type="Pfam" id="PF01281"/>
    </source>
</evidence>
<dbReference type="InterPro" id="IPR036935">
    <property type="entry name" value="Ribosomal_bL9_N_sf"/>
</dbReference>
<protein>
    <submittedName>
        <fullName evidence="5">Ribosomal protein L9</fullName>
    </submittedName>
</protein>
<dbReference type="AlphaFoldDB" id="A0A0D9QMA3"/>
<evidence type="ECO:0000313" key="6">
    <source>
        <dbReference type="Proteomes" id="UP000054561"/>
    </source>
</evidence>
<dbReference type="GeneID" id="24267675"/>
<dbReference type="Proteomes" id="UP000054561">
    <property type="component" value="Unassembled WGS sequence"/>
</dbReference>
<dbReference type="GO" id="GO:0003735">
    <property type="term" value="F:structural constituent of ribosome"/>
    <property type="evidence" value="ECO:0007669"/>
    <property type="project" value="InterPro"/>
</dbReference>
<feature type="domain" description="Ribosomal protein L9" evidence="4">
    <location>
        <begin position="42"/>
        <end position="84"/>
    </location>
</feature>
<gene>
    <name evidence="5" type="ORF">AK88_02361</name>
</gene>
<evidence type="ECO:0000313" key="5">
    <source>
        <dbReference type="EMBL" id="KJP87927.1"/>
    </source>
</evidence>
<dbReference type="Gene3D" id="3.40.5.10">
    <property type="entry name" value="Ribosomal protein L9, N-terminal domain"/>
    <property type="match status" value="1"/>
</dbReference>
<evidence type="ECO:0000256" key="1">
    <source>
        <dbReference type="ARBA" id="ARBA00010605"/>
    </source>
</evidence>
<dbReference type="VEuPathDB" id="PlasmoDB:AK88_02361"/>
<keyword evidence="6" id="KW-1185">Reference proteome</keyword>
<evidence type="ECO:0000256" key="2">
    <source>
        <dbReference type="ARBA" id="ARBA00022980"/>
    </source>
</evidence>
<dbReference type="GO" id="GO:0006412">
    <property type="term" value="P:translation"/>
    <property type="evidence" value="ECO:0007669"/>
    <property type="project" value="InterPro"/>
</dbReference>
<dbReference type="GO" id="GO:1990904">
    <property type="term" value="C:ribonucleoprotein complex"/>
    <property type="evidence" value="ECO:0007669"/>
    <property type="project" value="UniProtKB-KW"/>
</dbReference>
<reference evidence="5 6" key="1">
    <citation type="submission" date="2014-03" db="EMBL/GenBank/DDBJ databases">
        <title>The Genome Sequence of Plasmodium fragile nilgiri.</title>
        <authorList>
            <consortium name="The Broad Institute Genomics Platform"/>
            <consortium name="The Broad Institute Genome Sequencing Center for Infectious Disease"/>
            <person name="Neafsey D."/>
            <person name="Duraisingh M."/>
            <person name="Young S.K."/>
            <person name="Zeng Q."/>
            <person name="Gargeya S."/>
            <person name="Abouelleil A."/>
            <person name="Alvarado L."/>
            <person name="Chapman S.B."/>
            <person name="Gainer-Dewar J."/>
            <person name="Goldberg J."/>
            <person name="Griggs A."/>
            <person name="Gujja S."/>
            <person name="Hansen M."/>
            <person name="Howarth C."/>
            <person name="Imamovic A."/>
            <person name="Larimer J."/>
            <person name="Pearson M."/>
            <person name="Poon T.W."/>
            <person name="Priest M."/>
            <person name="Roberts A."/>
            <person name="Saif S."/>
            <person name="Shea T."/>
            <person name="Sykes S."/>
            <person name="Wortman J."/>
            <person name="Nusbaum C."/>
            <person name="Birren B."/>
        </authorList>
    </citation>
    <scope>NUCLEOTIDE SEQUENCE [LARGE SCALE GENOMIC DNA]</scope>
    <source>
        <strain evidence="6">nilgiri</strain>
    </source>
</reference>
<comment type="similarity">
    <text evidence="1">Belongs to the bacterial ribosomal protein bL9 family.</text>
</comment>
<dbReference type="RefSeq" id="XP_012335415.1">
    <property type="nucleotide sequence ID" value="XM_012479992.1"/>
</dbReference>
<dbReference type="InterPro" id="IPR000244">
    <property type="entry name" value="Ribosomal_bL9"/>
</dbReference>
<dbReference type="EMBL" id="KQ001667">
    <property type="protein sequence ID" value="KJP87927.1"/>
    <property type="molecule type" value="Genomic_DNA"/>
</dbReference>
<dbReference type="InterPro" id="IPR020070">
    <property type="entry name" value="Ribosomal_bL9_N"/>
</dbReference>
<dbReference type="SUPFAM" id="SSF55658">
    <property type="entry name" value="L9 N-domain-like"/>
    <property type="match status" value="1"/>
</dbReference>
<accession>A0A0D9QMA3</accession>
<keyword evidence="3" id="KW-0687">Ribonucleoprotein</keyword>
<name>A0A0D9QMA3_PLAFR</name>
<dbReference type="GO" id="GO:0005840">
    <property type="term" value="C:ribosome"/>
    <property type="evidence" value="ECO:0007669"/>
    <property type="project" value="UniProtKB-KW"/>
</dbReference>
<organism evidence="5 6">
    <name type="scientific">Plasmodium fragile</name>
    <dbReference type="NCBI Taxonomy" id="5857"/>
    <lineage>
        <taxon>Eukaryota</taxon>
        <taxon>Sar</taxon>
        <taxon>Alveolata</taxon>
        <taxon>Apicomplexa</taxon>
        <taxon>Aconoidasida</taxon>
        <taxon>Haemosporida</taxon>
        <taxon>Plasmodiidae</taxon>
        <taxon>Plasmodium</taxon>
        <taxon>Plasmodium (Plasmodium)</taxon>
    </lineage>
</organism>
<evidence type="ECO:0000256" key="3">
    <source>
        <dbReference type="ARBA" id="ARBA00023274"/>
    </source>
</evidence>
<dbReference type="OMA" id="KYTYIVL"/>
<keyword evidence="2 5" id="KW-0689">Ribosomal protein</keyword>
<dbReference type="OrthoDB" id="5555409at2759"/>
<dbReference type="InterPro" id="IPR009027">
    <property type="entry name" value="Ribosomal_bL9/RNase_H1_N"/>
</dbReference>
<sequence>MFRISSVFNLQRARMSTYLNYNKYTIKRKTYIAAVENKYTYIVLLNNISQVGEKGEIVKVKRGSARNLIKERKAVYATYENVDSYADKEKYKRTEQVDIKKGAEIKEDFEKYFTHLKNINVTIYLDVYKYTNNVSYGLYDFFNYLSYNYQVDLTSQNLHKINYYKNEENYKNNIYEQIYTDTSHYNDLIVMNNLLFRRTGIYIIYYVLFMPNAKFLNEIVFRIFSLQEYELLKDEKKNKKAEIVYRIN</sequence>
<dbReference type="PANTHER" id="PTHR21368">
    <property type="entry name" value="50S RIBOSOMAL PROTEIN L9"/>
    <property type="match status" value="1"/>
</dbReference>
<dbReference type="Pfam" id="PF01281">
    <property type="entry name" value="Ribosomal_L9_N"/>
    <property type="match status" value="1"/>
</dbReference>